<keyword evidence="4" id="KW-1185">Reference proteome</keyword>
<dbReference type="EMBL" id="SJPG01000001">
    <property type="protein sequence ID" value="TWT61429.1"/>
    <property type="molecule type" value="Genomic_DNA"/>
</dbReference>
<name>A0A5C5XFK3_9PLAN</name>
<protein>
    <recommendedName>
        <fullName evidence="5">Serine protease</fullName>
    </recommendedName>
</protein>
<reference evidence="3 4" key="1">
    <citation type="submission" date="2019-02" db="EMBL/GenBank/DDBJ databases">
        <title>Deep-cultivation of Planctomycetes and their phenomic and genomic characterization uncovers novel biology.</title>
        <authorList>
            <person name="Wiegand S."/>
            <person name="Jogler M."/>
            <person name="Boedeker C."/>
            <person name="Pinto D."/>
            <person name="Vollmers J."/>
            <person name="Rivas-Marin E."/>
            <person name="Kohn T."/>
            <person name="Peeters S.H."/>
            <person name="Heuer A."/>
            <person name="Rast P."/>
            <person name="Oberbeckmann S."/>
            <person name="Bunk B."/>
            <person name="Jeske O."/>
            <person name="Meyerdierks A."/>
            <person name="Storesund J.E."/>
            <person name="Kallscheuer N."/>
            <person name="Luecker S."/>
            <person name="Lage O.M."/>
            <person name="Pohl T."/>
            <person name="Merkel B.J."/>
            <person name="Hornburger P."/>
            <person name="Mueller R.-W."/>
            <person name="Bruemmer F."/>
            <person name="Labrenz M."/>
            <person name="Spormann A.M."/>
            <person name="Op Den Camp H."/>
            <person name="Overmann J."/>
            <person name="Amann R."/>
            <person name="Jetten M.S.M."/>
            <person name="Mascher T."/>
            <person name="Medema M.H."/>
            <person name="Devos D.P."/>
            <person name="Kaster A.-K."/>
            <person name="Ovreas L."/>
            <person name="Rohde M."/>
            <person name="Galperin M.Y."/>
            <person name="Jogler C."/>
        </authorList>
    </citation>
    <scope>NUCLEOTIDE SEQUENCE [LARGE SCALE GENOMIC DNA]</scope>
    <source>
        <strain evidence="3 4">Pan54</strain>
    </source>
</reference>
<proteinExistence type="predicted"/>
<keyword evidence="1" id="KW-0175">Coiled coil</keyword>
<keyword evidence="2" id="KW-0732">Signal</keyword>
<organism evidence="3 4">
    <name type="scientific">Rubinisphaera italica</name>
    <dbReference type="NCBI Taxonomy" id="2527969"/>
    <lineage>
        <taxon>Bacteria</taxon>
        <taxon>Pseudomonadati</taxon>
        <taxon>Planctomycetota</taxon>
        <taxon>Planctomycetia</taxon>
        <taxon>Planctomycetales</taxon>
        <taxon>Planctomycetaceae</taxon>
        <taxon>Rubinisphaera</taxon>
    </lineage>
</organism>
<dbReference type="Gene3D" id="1.20.1270.60">
    <property type="entry name" value="Arfaptin homology (AH) domain/BAR domain"/>
    <property type="match status" value="1"/>
</dbReference>
<dbReference type="Proteomes" id="UP000316095">
    <property type="component" value="Unassembled WGS sequence"/>
</dbReference>
<dbReference type="Gene3D" id="2.60.40.10">
    <property type="entry name" value="Immunoglobulins"/>
    <property type="match status" value="1"/>
</dbReference>
<feature type="coiled-coil region" evidence="1">
    <location>
        <begin position="658"/>
        <end position="735"/>
    </location>
</feature>
<evidence type="ECO:0008006" key="5">
    <source>
        <dbReference type="Google" id="ProtNLM"/>
    </source>
</evidence>
<evidence type="ECO:0000256" key="1">
    <source>
        <dbReference type="SAM" id="Coils"/>
    </source>
</evidence>
<dbReference type="AlphaFoldDB" id="A0A5C5XFK3"/>
<evidence type="ECO:0000313" key="4">
    <source>
        <dbReference type="Proteomes" id="UP000316095"/>
    </source>
</evidence>
<dbReference type="RefSeq" id="WP_146503423.1">
    <property type="nucleotide sequence ID" value="NZ_SJPG01000001.1"/>
</dbReference>
<comment type="caution">
    <text evidence="3">The sequence shown here is derived from an EMBL/GenBank/DDBJ whole genome shotgun (WGS) entry which is preliminary data.</text>
</comment>
<sequence precursor="true">MKPNLLRQNRIQRASFAILCVVTLFSSLESVNAQSVCLPAPRLLTTMPMGGQTGSTIEVTITGQNLDAAEDLIFSHPGITSKKQVDANGQPIPLKYEVTIATDCPTGIHEAYVMTRLGVSSSRVFTVSKRPEVVRTKPNTTLETAMLLEVNSLCNAVMTKQSIDYYTFNAEKNQRIVVDCGAEGIDSKLKPVLIVADENGGDLLVERRGGAIDFTAPETATYVIKVHDLTYNGGAEYFYRLSLQELSPDEQVERLPSIQLVNSFSWPPSQYTEETLEAETEPNNQSIEAQQISLPCLISGNFYPAADVDTFEFEAKKGEVWWVEVASERMGRQTDPFVLVQHVGKEGEQEKLTDIAELNDIPSPVKVSSNGYSYDGPPYNAGSTDVLGKVEIKEDGIHRLQLRDLFGGTRNDPSNDYRLIIRKANPDFALVGWALHMNLRNGDRNALSKPLALRGGTTMPIEVVVVRRDGFDGEIDIEMTGLPTGVSATGLKIPAGQSRGILLVTAEVQAPRGLSQASVLGKALINDQNVVRPCSMASMQWPVVNAAQEIPSPRLLTQVPVSVCEIEGAPVSIAAAEDKVWKVLEGETLTIPLAHTHRCDFSGAIISLKTYGAGFEKVPSFDAPLNKATSEAVLDLKTLKTPPGEYTIAFYGSAVAKYQDCLEAVAEAEKALADAKAEVEKLSKESLELAEVAKTVTGDDKPIAEKNVQESNAKLKTAQAEVVAAEKKLKAATVRAKPKDIVDIVVSKPIRIRVKPAGKS</sequence>
<feature type="signal peptide" evidence="2">
    <location>
        <begin position="1"/>
        <end position="33"/>
    </location>
</feature>
<accession>A0A5C5XFK3</accession>
<evidence type="ECO:0000313" key="3">
    <source>
        <dbReference type="EMBL" id="TWT61429.1"/>
    </source>
</evidence>
<dbReference type="InterPro" id="IPR027267">
    <property type="entry name" value="AH/BAR_dom_sf"/>
</dbReference>
<dbReference type="Gene3D" id="2.60.120.380">
    <property type="match status" value="2"/>
</dbReference>
<evidence type="ECO:0000256" key="2">
    <source>
        <dbReference type="SAM" id="SignalP"/>
    </source>
</evidence>
<gene>
    <name evidence="3" type="ORF">Pan54_21650</name>
</gene>
<dbReference type="OrthoDB" id="237792at2"/>
<dbReference type="InterPro" id="IPR013783">
    <property type="entry name" value="Ig-like_fold"/>
</dbReference>
<feature type="chain" id="PRO_5022738182" description="Serine protease" evidence="2">
    <location>
        <begin position="34"/>
        <end position="760"/>
    </location>
</feature>